<feature type="region of interest" description="Disordered" evidence="6">
    <location>
        <begin position="46"/>
        <end position="436"/>
    </location>
</feature>
<dbReference type="STRING" id="112090.W4FLS0"/>
<dbReference type="PANTHER" id="PTHR23069:SF0">
    <property type="entry name" value="TAT-BINDING HOMOLOG 7"/>
    <property type="match status" value="1"/>
</dbReference>
<dbReference type="OrthoDB" id="5421at2759"/>
<evidence type="ECO:0000256" key="1">
    <source>
        <dbReference type="ARBA" id="ARBA00006914"/>
    </source>
</evidence>
<dbReference type="PROSITE" id="PS00674">
    <property type="entry name" value="AAA"/>
    <property type="match status" value="1"/>
</dbReference>
<gene>
    <name evidence="8" type="ORF">H257_16123</name>
</gene>
<evidence type="ECO:0000313" key="8">
    <source>
        <dbReference type="EMBL" id="ETV67764.1"/>
    </source>
</evidence>
<feature type="domain" description="Bromo" evidence="7">
    <location>
        <begin position="1033"/>
        <end position="1079"/>
    </location>
</feature>
<dbReference type="InterPro" id="IPR003593">
    <property type="entry name" value="AAA+_ATPase"/>
</dbReference>
<evidence type="ECO:0000256" key="6">
    <source>
        <dbReference type="SAM" id="MobiDB-lite"/>
    </source>
</evidence>
<comment type="similarity">
    <text evidence="1">Belongs to the AAA ATPase family.</text>
</comment>
<dbReference type="GeneID" id="20818119"/>
<dbReference type="GO" id="GO:0003682">
    <property type="term" value="F:chromatin binding"/>
    <property type="evidence" value="ECO:0007669"/>
    <property type="project" value="TreeGrafter"/>
</dbReference>
<dbReference type="PANTHER" id="PTHR23069">
    <property type="entry name" value="AAA DOMAIN-CONTAINING"/>
    <property type="match status" value="1"/>
</dbReference>
<feature type="compositionally biased region" description="Basic residues" evidence="6">
    <location>
        <begin position="402"/>
        <end position="416"/>
    </location>
</feature>
<dbReference type="GO" id="GO:0016887">
    <property type="term" value="F:ATP hydrolysis activity"/>
    <property type="evidence" value="ECO:0007669"/>
    <property type="project" value="InterPro"/>
</dbReference>
<protein>
    <recommendedName>
        <fullName evidence="7">Bromo domain-containing protein</fullName>
    </recommendedName>
</protein>
<evidence type="ECO:0000256" key="5">
    <source>
        <dbReference type="PROSITE-ProRule" id="PRU00035"/>
    </source>
</evidence>
<reference evidence="8" key="1">
    <citation type="submission" date="2013-12" db="EMBL/GenBank/DDBJ databases">
        <title>The Genome Sequence of Aphanomyces astaci APO3.</title>
        <authorList>
            <consortium name="The Broad Institute Genomics Platform"/>
            <person name="Russ C."/>
            <person name="Tyler B."/>
            <person name="van West P."/>
            <person name="Dieguez-Uribeondo J."/>
            <person name="Young S.K."/>
            <person name="Zeng Q."/>
            <person name="Gargeya S."/>
            <person name="Fitzgerald M."/>
            <person name="Abouelleil A."/>
            <person name="Alvarado L."/>
            <person name="Chapman S.B."/>
            <person name="Gainer-Dewar J."/>
            <person name="Goldberg J."/>
            <person name="Griggs A."/>
            <person name="Gujja S."/>
            <person name="Hansen M."/>
            <person name="Howarth C."/>
            <person name="Imamovic A."/>
            <person name="Ireland A."/>
            <person name="Larimer J."/>
            <person name="McCowan C."/>
            <person name="Murphy C."/>
            <person name="Pearson M."/>
            <person name="Poon T.W."/>
            <person name="Priest M."/>
            <person name="Roberts A."/>
            <person name="Saif S."/>
            <person name="Shea T."/>
            <person name="Sykes S."/>
            <person name="Wortman J."/>
            <person name="Nusbaum C."/>
            <person name="Birren B."/>
        </authorList>
    </citation>
    <scope>NUCLEOTIDE SEQUENCE [LARGE SCALE GENOMIC DNA]</scope>
    <source>
        <strain evidence="8">APO3</strain>
    </source>
</reference>
<evidence type="ECO:0000256" key="3">
    <source>
        <dbReference type="ARBA" id="ARBA00022840"/>
    </source>
</evidence>
<dbReference type="Pfam" id="PF00004">
    <property type="entry name" value="AAA"/>
    <property type="match status" value="1"/>
</dbReference>
<keyword evidence="4 5" id="KW-0103">Bromodomain</keyword>
<dbReference type="GO" id="GO:0005524">
    <property type="term" value="F:ATP binding"/>
    <property type="evidence" value="ECO:0007669"/>
    <property type="project" value="UniProtKB-KW"/>
</dbReference>
<dbReference type="GO" id="GO:0006334">
    <property type="term" value="P:nucleosome assembly"/>
    <property type="evidence" value="ECO:0007669"/>
    <property type="project" value="TreeGrafter"/>
</dbReference>
<dbReference type="SUPFAM" id="SSF52540">
    <property type="entry name" value="P-loop containing nucleoside triphosphate hydrolases"/>
    <property type="match status" value="1"/>
</dbReference>
<sequence>MRTRRRGGVKDDVGERVIEINDSPNVDILQRLPRRRQQTVRYIESLDAYSHAPAEEEDPNSSHDETASPLYQRHSSARRTSSPPSADEDEDDQVDGEVDDQGSSDNDPDTAEDESEAPSPDVKLERPESARQGHASSRRNVRSAAEPTQDEIRHSTTRRRLRSSIEPEEVLDTSATVESGDATARRQSTRHRRSGVGDDSPDPPLGSPSAALVGRGHAEDATAFSSRYPSRRRVQSSDADDASVSALETLPPPNSLRHATRYTLRDRSRHGPQRRSFDDPPKSNQPSSFESRAAAQVMDRATRYALRTGQRDMPTTTTSPKQNDKNGFHRSTKSYSLRDRSTLRRHVASNTNLFDDFGDVAPPPKRVKHHDRAPSKQTYALSSSSSSSSASSSDGEMQQIKRTSKKHSRRSAKKARHEYSDKKNAKKGAPPADISPLDIDPSITWDSIGGLKSHIHALQEMVLLPLLYPEFYAKFALTPPSGVLFYGPPGTGKTLVARALANSTGNQRITFYMRKGADCLSKWVGEAERQLRVLFEQAKKTEPSIIFFDEIDGLAPVRSAKQDQIHASIVSTLLALMDGLDSRGRVIVIGATNRIDAIDPALRRPGRFDRELAFSLPNAKDRAAMLGIHTKKWQPPLSTSFKDQLAKDLVGYCGADIKALCAETALVAFKRAFPQVYDTPAKLDVDLSQLHVLRGDFHAAQAKIVPAAARSQSAVATPLPPLLAPLLEEPLSQLVQLVQSSFPTGLFAPPPTLASTSAPIHDLSSATCSHCLTSLSTNAIQSCVSCHASFHTSCLLSASLCASCVPAYTYIPPSLVRCLVFGSSGAMGQSVVSSALLSHMDGFPVIEMDRFSPPSQWMAKWTEALARVPCVVYCPHVDQSWADHPTEIPAMLHHWLQSSAQHLPIVLVATASTTHLPPDLLALFPHQFQVTPPPESARRAFWSVLRTWASSPPPVPPPPPAPLRVLAPPLATDKPTPVVTLNDQEQHHLRELRIFLEAVVSYCIRQKANAPFVVIETVLDHGDDDDNHEHVTIHRHMDLNTIRDKLHDGEYTTWEKFMADVHEIVQDAYAAYPKYSPLRYIAHAAANMQDNVMSFAHRFRKEQGYDLFATCRAIQHAKLASRPVPAPMRLKRPGVQPPSIAPPPADLTTADDSVQIVDVFVVGDPVFVAKRTGPGMNKLGGAGRVQQVYEEDASGSGLKYDVKYILGGFEKEVDATYVRRLTEDTVQASVKMHATSTLTSARKAAPTADDLFDATVWPHLYQAGWEYLPPPIGLWVVDPPSTTYGDDVDDSGKTRDEWKATCQCFESRDDVVAFVKQSPDYARLCFGQRFVEMNIADGLVPKPVPWTPQEEMYYMMLEDKPPANPTNAIQPPSALPVFELDEELLCGIVDDVVAATEGWSVDALRQELVKFNHIVLAHRYEYDRRAMVEALRAHVDQLASNQPA</sequence>
<dbReference type="InterPro" id="IPR001487">
    <property type="entry name" value="Bromodomain"/>
</dbReference>
<dbReference type="Pfam" id="PF17862">
    <property type="entry name" value="AAA_lid_3"/>
    <property type="match status" value="1"/>
</dbReference>
<dbReference type="Gene3D" id="1.20.920.10">
    <property type="entry name" value="Bromodomain-like"/>
    <property type="match status" value="1"/>
</dbReference>
<feature type="compositionally biased region" description="Basic and acidic residues" evidence="6">
    <location>
        <begin position="122"/>
        <end position="131"/>
    </location>
</feature>
<dbReference type="SUPFAM" id="SSF47370">
    <property type="entry name" value="Bromodomain"/>
    <property type="match status" value="1"/>
</dbReference>
<keyword evidence="2" id="KW-0547">Nucleotide-binding</keyword>
<dbReference type="GO" id="GO:0005634">
    <property type="term" value="C:nucleus"/>
    <property type="evidence" value="ECO:0007669"/>
    <property type="project" value="TreeGrafter"/>
</dbReference>
<dbReference type="Pfam" id="PF00439">
    <property type="entry name" value="Bromodomain"/>
    <property type="match status" value="1"/>
</dbReference>
<dbReference type="InterPro" id="IPR003960">
    <property type="entry name" value="ATPase_AAA_CS"/>
</dbReference>
<evidence type="ECO:0000259" key="7">
    <source>
        <dbReference type="PROSITE" id="PS50014"/>
    </source>
</evidence>
<accession>W4FLS0</accession>
<dbReference type="PROSITE" id="PS50014">
    <property type="entry name" value="BROMODOMAIN_2"/>
    <property type="match status" value="1"/>
</dbReference>
<proteinExistence type="inferred from homology"/>
<dbReference type="EMBL" id="KI913193">
    <property type="protein sequence ID" value="ETV67764.1"/>
    <property type="molecule type" value="Genomic_DNA"/>
</dbReference>
<dbReference type="InterPro" id="IPR041569">
    <property type="entry name" value="AAA_lid_3"/>
</dbReference>
<dbReference type="InterPro" id="IPR027417">
    <property type="entry name" value="P-loop_NTPase"/>
</dbReference>
<dbReference type="Gene3D" id="1.10.8.60">
    <property type="match status" value="1"/>
</dbReference>
<dbReference type="InterPro" id="IPR045199">
    <property type="entry name" value="ATAD2-like"/>
</dbReference>
<dbReference type="VEuPathDB" id="FungiDB:H257_16123"/>
<feature type="compositionally biased region" description="Low complexity" evidence="6">
    <location>
        <begin position="382"/>
        <end position="393"/>
    </location>
</feature>
<dbReference type="Gene3D" id="3.40.50.300">
    <property type="entry name" value="P-loop containing nucleotide triphosphate hydrolases"/>
    <property type="match status" value="1"/>
</dbReference>
<evidence type="ECO:0000256" key="4">
    <source>
        <dbReference type="ARBA" id="ARBA00023117"/>
    </source>
</evidence>
<dbReference type="GO" id="GO:0042393">
    <property type="term" value="F:histone binding"/>
    <property type="evidence" value="ECO:0007669"/>
    <property type="project" value="TreeGrafter"/>
</dbReference>
<feature type="compositionally biased region" description="Acidic residues" evidence="6">
    <location>
        <begin position="86"/>
        <end position="116"/>
    </location>
</feature>
<dbReference type="EMBL" id="KI913193">
    <property type="protein sequence ID" value="ETV67765.1"/>
    <property type="molecule type" value="Genomic_DNA"/>
</dbReference>
<dbReference type="RefSeq" id="XP_009842757.1">
    <property type="nucleotide sequence ID" value="XM_009844455.1"/>
</dbReference>
<dbReference type="SMART" id="SM00382">
    <property type="entry name" value="AAA"/>
    <property type="match status" value="1"/>
</dbReference>
<name>W4FLS0_APHAT</name>
<keyword evidence="3" id="KW-0067">ATP-binding</keyword>
<dbReference type="GO" id="GO:0045815">
    <property type="term" value="P:transcription initiation-coupled chromatin remodeling"/>
    <property type="evidence" value="ECO:0007669"/>
    <property type="project" value="TreeGrafter"/>
</dbReference>
<dbReference type="GO" id="GO:0006337">
    <property type="term" value="P:nucleosome disassembly"/>
    <property type="evidence" value="ECO:0007669"/>
    <property type="project" value="TreeGrafter"/>
</dbReference>
<dbReference type="FunFam" id="3.40.50.300:FF:000061">
    <property type="entry name" value="ATPase family, AAA domain-containing 2"/>
    <property type="match status" value="1"/>
</dbReference>
<evidence type="ECO:0000256" key="2">
    <source>
        <dbReference type="ARBA" id="ARBA00022741"/>
    </source>
</evidence>
<dbReference type="RefSeq" id="XP_009842758.1">
    <property type="nucleotide sequence ID" value="XM_009844456.1"/>
</dbReference>
<dbReference type="InterPro" id="IPR003959">
    <property type="entry name" value="ATPase_AAA_core"/>
</dbReference>
<dbReference type="InterPro" id="IPR036427">
    <property type="entry name" value="Bromodomain-like_sf"/>
</dbReference>
<organism evidence="8">
    <name type="scientific">Aphanomyces astaci</name>
    <name type="common">Crayfish plague agent</name>
    <dbReference type="NCBI Taxonomy" id="112090"/>
    <lineage>
        <taxon>Eukaryota</taxon>
        <taxon>Sar</taxon>
        <taxon>Stramenopiles</taxon>
        <taxon>Oomycota</taxon>
        <taxon>Saprolegniomycetes</taxon>
        <taxon>Saprolegniales</taxon>
        <taxon>Verrucalvaceae</taxon>
        <taxon>Aphanomyces</taxon>
    </lineage>
</organism>